<sequence length="533" mass="61347">MNYCANPTQLESVIRRTTTVLFFVAYFLTGLWILDDYGVSMDEALQRDHGRVMLTYWADLLELEAPRLDRLYRAMPAYGMFFPATSLLTEMVLGLDDSQFTYFRLRHVLQFLLFFLAVIAFHRLLRYRWSTKQWYPLLGAVMLVLSPRIFAHAFFDPKDVVMLSLYTVTTYTLVRFLKLRTWGSVLLHAVATGILLGSRQASILIPMATVVLVLYETLTTPQLRRKTGQLLIYLVVALPIGVLWNPHIYMDQGDGLLRSVTNVADYHWDGMVLFMGETLNPGTIPWYYLPTWIGLTTPVVYLLFIAVGLVVAVAGLWQSFRTLRLYDSPAKRADLLLMGLTFAPLLAALVLQARLYQGWRHLFFIYPGLIYLAVVGLDRAFAWKPKISGVVLGAGMAVTLITMVRMHPHQQVYFNQLVWNGPNLLDQYELDFWGVSYRRAFVMIGRDIPEGEYRTVKCHGWACMTNLRALPPETRNKFREVEHWHEADYFATEFYYPTHREQVLAREDIFARPIVEMAPGGHTIIGVYPAKLK</sequence>
<keyword evidence="2" id="KW-0328">Glycosyltransferase</keyword>
<gene>
    <name evidence="2" type="ORF">CLV84_4012</name>
</gene>
<name>A0A2S6I052_9BACT</name>
<dbReference type="AlphaFoldDB" id="A0A2S6I052"/>
<evidence type="ECO:0000256" key="1">
    <source>
        <dbReference type="SAM" id="Phobius"/>
    </source>
</evidence>
<keyword evidence="1" id="KW-0472">Membrane</keyword>
<feature type="transmembrane region" description="Helical" evidence="1">
    <location>
        <begin position="137"/>
        <end position="155"/>
    </location>
</feature>
<proteinExistence type="predicted"/>
<dbReference type="EMBL" id="PTJC01000008">
    <property type="protein sequence ID" value="PPK84243.1"/>
    <property type="molecule type" value="Genomic_DNA"/>
</dbReference>
<feature type="transmembrane region" description="Helical" evidence="1">
    <location>
        <begin position="389"/>
        <end position="407"/>
    </location>
</feature>
<organism evidence="2 3">
    <name type="scientific">Neolewinella xylanilytica</name>
    <dbReference type="NCBI Taxonomy" id="1514080"/>
    <lineage>
        <taxon>Bacteria</taxon>
        <taxon>Pseudomonadati</taxon>
        <taxon>Bacteroidota</taxon>
        <taxon>Saprospiria</taxon>
        <taxon>Saprospirales</taxon>
        <taxon>Lewinellaceae</taxon>
        <taxon>Neolewinella</taxon>
    </lineage>
</organism>
<keyword evidence="3" id="KW-1185">Reference proteome</keyword>
<keyword evidence="1" id="KW-1133">Transmembrane helix</keyword>
<feature type="transmembrane region" description="Helical" evidence="1">
    <location>
        <begin position="359"/>
        <end position="377"/>
    </location>
</feature>
<keyword evidence="2" id="KW-0808">Transferase</keyword>
<evidence type="ECO:0000313" key="2">
    <source>
        <dbReference type="EMBL" id="PPK84243.1"/>
    </source>
</evidence>
<reference evidence="2 3" key="1">
    <citation type="submission" date="2018-02" db="EMBL/GenBank/DDBJ databases">
        <title>Genomic Encyclopedia of Archaeal and Bacterial Type Strains, Phase II (KMG-II): from individual species to whole genera.</title>
        <authorList>
            <person name="Goeker M."/>
        </authorList>
    </citation>
    <scope>NUCLEOTIDE SEQUENCE [LARGE SCALE GENOMIC DNA]</scope>
    <source>
        <strain evidence="2 3">DSM 29526</strain>
    </source>
</reference>
<feature type="transmembrane region" description="Helical" evidence="1">
    <location>
        <begin position="107"/>
        <end position="125"/>
    </location>
</feature>
<keyword evidence="1" id="KW-0812">Transmembrane</keyword>
<accession>A0A2S6I052</accession>
<protein>
    <submittedName>
        <fullName evidence="2">Dolichyl-phosphate-mannose-protein mannosyltransferase</fullName>
    </submittedName>
</protein>
<feature type="transmembrane region" description="Helical" evidence="1">
    <location>
        <begin position="335"/>
        <end position="353"/>
    </location>
</feature>
<feature type="transmembrane region" description="Helical" evidence="1">
    <location>
        <begin position="230"/>
        <end position="249"/>
    </location>
</feature>
<evidence type="ECO:0000313" key="3">
    <source>
        <dbReference type="Proteomes" id="UP000237662"/>
    </source>
</evidence>
<feature type="transmembrane region" description="Helical" evidence="1">
    <location>
        <begin position="292"/>
        <end position="314"/>
    </location>
</feature>
<dbReference type="Proteomes" id="UP000237662">
    <property type="component" value="Unassembled WGS sequence"/>
</dbReference>
<dbReference type="GO" id="GO:0016757">
    <property type="term" value="F:glycosyltransferase activity"/>
    <property type="evidence" value="ECO:0007669"/>
    <property type="project" value="UniProtKB-KW"/>
</dbReference>
<feature type="transmembrane region" description="Helical" evidence="1">
    <location>
        <begin position="185"/>
        <end position="218"/>
    </location>
</feature>
<comment type="caution">
    <text evidence="2">The sequence shown here is derived from an EMBL/GenBank/DDBJ whole genome shotgun (WGS) entry which is preliminary data.</text>
</comment>
<feature type="transmembrane region" description="Helical" evidence="1">
    <location>
        <begin position="20"/>
        <end position="39"/>
    </location>
</feature>